<comment type="similarity">
    <text evidence="8">Belongs to the Xni family.</text>
</comment>
<evidence type="ECO:0000313" key="11">
    <source>
        <dbReference type="Proteomes" id="UP001157353"/>
    </source>
</evidence>
<dbReference type="PANTHER" id="PTHR42646">
    <property type="entry name" value="FLAP ENDONUCLEASE XNI"/>
    <property type="match status" value="1"/>
</dbReference>
<dbReference type="InterPro" id="IPR008918">
    <property type="entry name" value="HhH2"/>
</dbReference>
<dbReference type="SMART" id="SM00475">
    <property type="entry name" value="53EXOc"/>
    <property type="match status" value="1"/>
</dbReference>
<evidence type="ECO:0000256" key="7">
    <source>
        <dbReference type="ARBA" id="ARBA00023125"/>
    </source>
</evidence>
<reference evidence="11" key="1">
    <citation type="journal article" date="2019" name="Int. J. Syst. Evol. Microbiol.">
        <title>The Global Catalogue of Microorganisms (GCM) 10K type strain sequencing project: providing services to taxonomists for standard genome sequencing and annotation.</title>
        <authorList>
            <consortium name="The Broad Institute Genomics Platform"/>
            <consortium name="The Broad Institute Genome Sequencing Center for Infectious Disease"/>
            <person name="Wu L."/>
            <person name="Ma J."/>
        </authorList>
    </citation>
    <scope>NUCLEOTIDE SEQUENCE [LARGE SCALE GENOMIC DNA]</scope>
    <source>
        <strain evidence="11">NBRC 103166</strain>
    </source>
</reference>
<protein>
    <recommendedName>
        <fullName evidence="8">Flap endonuclease Xni</fullName>
        <shortName evidence="8">FEN</shortName>
        <ecNumber evidence="8">3.1.-.-</ecNumber>
    </recommendedName>
</protein>
<evidence type="ECO:0000256" key="8">
    <source>
        <dbReference type="HAMAP-Rule" id="MF_01192"/>
    </source>
</evidence>
<dbReference type="Pfam" id="PF01367">
    <property type="entry name" value="5_3_exonuc"/>
    <property type="match status" value="1"/>
</dbReference>
<dbReference type="InterPro" id="IPR022895">
    <property type="entry name" value="Xni"/>
</dbReference>
<feature type="binding site" evidence="8">
    <location>
        <position position="112"/>
    </location>
    <ligand>
        <name>Mg(2+)</name>
        <dbReference type="ChEBI" id="CHEBI:18420"/>
    </ligand>
</feature>
<dbReference type="EMBL" id="BSPQ01000016">
    <property type="protein sequence ID" value="GLS91941.1"/>
    <property type="molecule type" value="Genomic_DNA"/>
</dbReference>
<keyword evidence="1 8" id="KW-0540">Nuclease</keyword>
<comment type="cofactor">
    <cofactor evidence="8">
        <name>K(+)</name>
        <dbReference type="ChEBI" id="CHEBI:29103"/>
    </cofactor>
    <text evidence="8">Binds 1 K(+) per subunit. The potassium ion strongly increases the affinity for DNA.</text>
</comment>
<dbReference type="InterPro" id="IPR036279">
    <property type="entry name" value="5-3_exonuclease_C_sf"/>
</dbReference>
<keyword evidence="6 8" id="KW-0630">Potassium</keyword>
<proteinExistence type="inferred from homology"/>
<evidence type="ECO:0000256" key="3">
    <source>
        <dbReference type="ARBA" id="ARBA00022759"/>
    </source>
</evidence>
<dbReference type="HAMAP" id="MF_01192">
    <property type="entry name" value="Xni"/>
    <property type="match status" value="1"/>
</dbReference>
<dbReference type="InterPro" id="IPR020046">
    <property type="entry name" value="5-3_exonucl_a-hlix_arch_N"/>
</dbReference>
<name>A0ABQ6E3M1_9GAMM</name>
<evidence type="ECO:0000313" key="10">
    <source>
        <dbReference type="EMBL" id="GLS91941.1"/>
    </source>
</evidence>
<keyword evidence="5 8" id="KW-0460">Magnesium</keyword>
<evidence type="ECO:0000256" key="6">
    <source>
        <dbReference type="ARBA" id="ARBA00022958"/>
    </source>
</evidence>
<accession>A0ABQ6E3M1</accession>
<dbReference type="GO" id="GO:0004519">
    <property type="term" value="F:endonuclease activity"/>
    <property type="evidence" value="ECO:0007669"/>
    <property type="project" value="UniProtKB-KW"/>
</dbReference>
<evidence type="ECO:0000256" key="2">
    <source>
        <dbReference type="ARBA" id="ARBA00022723"/>
    </source>
</evidence>
<feature type="binding site" evidence="8">
    <location>
        <position position="179"/>
    </location>
    <ligand>
        <name>K(+)</name>
        <dbReference type="ChEBI" id="CHEBI:29103"/>
    </ligand>
</feature>
<dbReference type="Gene3D" id="1.10.150.20">
    <property type="entry name" value="5' to 3' exonuclease, C-terminal subdomain"/>
    <property type="match status" value="1"/>
</dbReference>
<feature type="region of interest" description="Interaction with DNA" evidence="8">
    <location>
        <begin position="192"/>
        <end position="197"/>
    </location>
</feature>
<dbReference type="Gene3D" id="3.40.50.1010">
    <property type="entry name" value="5'-nuclease"/>
    <property type="match status" value="1"/>
</dbReference>
<gene>
    <name evidence="8 10" type="primary">xni</name>
    <name evidence="8" type="synonym">ygdG</name>
    <name evidence="10" type="ORF">GCM10007916_30110</name>
</gene>
<dbReference type="CDD" id="cd09859">
    <property type="entry name" value="PIN_53EXO"/>
    <property type="match status" value="1"/>
</dbReference>
<dbReference type="PANTHER" id="PTHR42646:SF2">
    <property type="entry name" value="5'-3' EXONUCLEASE FAMILY PROTEIN"/>
    <property type="match status" value="1"/>
</dbReference>
<evidence type="ECO:0000256" key="4">
    <source>
        <dbReference type="ARBA" id="ARBA00022801"/>
    </source>
</evidence>
<dbReference type="InterPro" id="IPR038969">
    <property type="entry name" value="FEN"/>
</dbReference>
<keyword evidence="11" id="KW-1185">Reference proteome</keyword>
<dbReference type="InterPro" id="IPR020045">
    <property type="entry name" value="DNA_polI_H3TH"/>
</dbReference>
<dbReference type="CDD" id="cd09898">
    <property type="entry name" value="H3TH_53EXO"/>
    <property type="match status" value="1"/>
</dbReference>
<dbReference type="SUPFAM" id="SSF47807">
    <property type="entry name" value="5' to 3' exonuclease, C-terminal subdomain"/>
    <property type="match status" value="1"/>
</dbReference>
<evidence type="ECO:0000256" key="5">
    <source>
        <dbReference type="ARBA" id="ARBA00022842"/>
    </source>
</evidence>
<comment type="function">
    <text evidence="8">Has flap endonuclease activity. During DNA replication, flap endonucleases cleave the 5'-overhanging flap structure that is generated by displacement synthesis when DNA polymerase encounters the 5'-end of a downstream Okazaki fragment.</text>
</comment>
<dbReference type="RefSeq" id="WP_284205033.1">
    <property type="nucleotide sequence ID" value="NZ_BSPQ01000016.1"/>
</dbReference>
<keyword evidence="3 8" id="KW-0255">Endonuclease</keyword>
<comment type="caution">
    <text evidence="10">The sequence shown here is derived from an EMBL/GenBank/DDBJ whole genome shotgun (WGS) entry which is preliminary data.</text>
</comment>
<dbReference type="InterPro" id="IPR002421">
    <property type="entry name" value="5-3_exonuclease"/>
</dbReference>
<sequence length="261" mass="29491">MIATLLIIDAMNLIRRIYAVQEKQQQQSQAVLDVTNSTACNALKKLINIHHPTHVICVFDSHAHSWRHQLYAQYKQGRKPIPEQLKADLGNIQDSFYEMGIESLVTESDEADDLIATLTTKMAKNGHKSIIVSTDKGFYQLLDKQTLIYDYFQNSYTDTGRVLNKMSLSVDKLTDFWAITGISSSAIKGVEGVGEKGALALLNQYGDLQNLFASPIDEKDKRLMKVKNQQQEALLAKQLVTLKTDIELGFNLQDLRYNPNR</sequence>
<keyword evidence="4 8" id="KW-0378">Hydrolase</keyword>
<evidence type="ECO:0000256" key="1">
    <source>
        <dbReference type="ARBA" id="ARBA00022722"/>
    </source>
</evidence>
<organism evidence="10 11">
    <name type="scientific">Psychromonas marina</name>
    <dbReference type="NCBI Taxonomy" id="88364"/>
    <lineage>
        <taxon>Bacteria</taxon>
        <taxon>Pseudomonadati</taxon>
        <taxon>Pseudomonadota</taxon>
        <taxon>Gammaproteobacteria</taxon>
        <taxon>Alteromonadales</taxon>
        <taxon>Psychromonadaceae</taxon>
        <taxon>Psychromonas</taxon>
    </lineage>
</organism>
<dbReference type="Pfam" id="PF02739">
    <property type="entry name" value="5_3_exonuc_N"/>
    <property type="match status" value="1"/>
</dbReference>
<comment type="cofactor">
    <cofactor evidence="8">
        <name>Mg(2+)</name>
        <dbReference type="ChEBI" id="CHEBI:18420"/>
    </cofactor>
    <text evidence="8">Binds 2 Mg(2+) per subunit. Only one magnesium ion has a direct interaction with the protein, the other interactions are indirect.</text>
</comment>
<comment type="caution">
    <text evidence="8">Lacks conserved residue(s) required for the propagation of feature annotation.</text>
</comment>
<keyword evidence="2 8" id="KW-0479">Metal-binding</keyword>
<dbReference type="Proteomes" id="UP001157353">
    <property type="component" value="Unassembled WGS sequence"/>
</dbReference>
<feature type="binding site" evidence="8">
    <location>
        <position position="193"/>
    </location>
    <ligand>
        <name>K(+)</name>
        <dbReference type="ChEBI" id="CHEBI:29103"/>
    </ligand>
</feature>
<dbReference type="InterPro" id="IPR029060">
    <property type="entry name" value="PIN-like_dom_sf"/>
</dbReference>
<dbReference type="SUPFAM" id="SSF88723">
    <property type="entry name" value="PIN domain-like"/>
    <property type="match status" value="1"/>
</dbReference>
<feature type="binding site" evidence="8">
    <location>
        <position position="190"/>
    </location>
    <ligand>
        <name>K(+)</name>
        <dbReference type="ChEBI" id="CHEBI:29103"/>
    </ligand>
</feature>
<keyword evidence="7 8" id="KW-0238">DNA-binding</keyword>
<dbReference type="EC" id="3.1.-.-" evidence="8"/>
<dbReference type="SMART" id="SM00279">
    <property type="entry name" value="HhH2"/>
    <property type="match status" value="1"/>
</dbReference>
<dbReference type="NCBIfam" id="NF007017">
    <property type="entry name" value="PRK09482.1"/>
    <property type="match status" value="1"/>
</dbReference>
<feature type="domain" description="5'-3' exonuclease" evidence="9">
    <location>
        <begin position="3"/>
        <end position="258"/>
    </location>
</feature>
<evidence type="ECO:0000259" key="9">
    <source>
        <dbReference type="SMART" id="SM00475"/>
    </source>
</evidence>